<reference evidence="1" key="1">
    <citation type="submission" date="2014-09" db="EMBL/GenBank/DDBJ databases">
        <authorList>
            <person name="Magalhaes I.L.F."/>
            <person name="Oliveira U."/>
            <person name="Santos F.R."/>
            <person name="Vidigal T.H.D.A."/>
            <person name="Brescovit A.D."/>
            <person name="Santos A.J."/>
        </authorList>
    </citation>
    <scope>NUCLEOTIDE SEQUENCE</scope>
    <source>
        <tissue evidence="1">Shoot tissue taken approximately 20 cm above the soil surface</tissue>
    </source>
</reference>
<protein>
    <submittedName>
        <fullName evidence="1">Uncharacterized protein</fullName>
    </submittedName>
</protein>
<sequence>MILGAAWKQLCHFCCAFFPFGEWGCM</sequence>
<reference evidence="1" key="2">
    <citation type="journal article" date="2015" name="Data Brief">
        <title>Shoot transcriptome of the giant reed, Arundo donax.</title>
        <authorList>
            <person name="Barrero R.A."/>
            <person name="Guerrero F.D."/>
            <person name="Moolhuijzen P."/>
            <person name="Goolsby J.A."/>
            <person name="Tidwell J."/>
            <person name="Bellgard S.E."/>
            <person name="Bellgard M.I."/>
        </authorList>
    </citation>
    <scope>NUCLEOTIDE SEQUENCE</scope>
    <source>
        <tissue evidence="1">Shoot tissue taken approximately 20 cm above the soil surface</tissue>
    </source>
</reference>
<dbReference type="AlphaFoldDB" id="A0A0A9AYF7"/>
<proteinExistence type="predicted"/>
<organism evidence="1">
    <name type="scientific">Arundo donax</name>
    <name type="common">Giant reed</name>
    <name type="synonym">Donax arundinaceus</name>
    <dbReference type="NCBI Taxonomy" id="35708"/>
    <lineage>
        <taxon>Eukaryota</taxon>
        <taxon>Viridiplantae</taxon>
        <taxon>Streptophyta</taxon>
        <taxon>Embryophyta</taxon>
        <taxon>Tracheophyta</taxon>
        <taxon>Spermatophyta</taxon>
        <taxon>Magnoliopsida</taxon>
        <taxon>Liliopsida</taxon>
        <taxon>Poales</taxon>
        <taxon>Poaceae</taxon>
        <taxon>PACMAD clade</taxon>
        <taxon>Arundinoideae</taxon>
        <taxon>Arundineae</taxon>
        <taxon>Arundo</taxon>
    </lineage>
</organism>
<dbReference type="EMBL" id="GBRH01242967">
    <property type="protein sequence ID" value="JAD54928.1"/>
    <property type="molecule type" value="Transcribed_RNA"/>
</dbReference>
<accession>A0A0A9AYF7</accession>
<evidence type="ECO:0000313" key="1">
    <source>
        <dbReference type="EMBL" id="JAD54928.1"/>
    </source>
</evidence>
<name>A0A0A9AYF7_ARUDO</name>